<keyword evidence="6" id="KW-1185">Reference proteome</keyword>
<evidence type="ECO:0000256" key="1">
    <source>
        <dbReference type="ARBA" id="ARBA00022793"/>
    </source>
</evidence>
<name>A0A4R3M2R6_9HYPH</name>
<sequence>MTAPRTPTLDRRKVMSTVLGAAGDTLIVTGLGSTTYDAGLSDRPETFYFWGAMGAAAMAGLGLALAQPDRRVLVLTGDGEALMGLGAFATIGAERPKNLAFAVIDNEHYSETGMQPTHTGRGVSLTGIATACSFAQAQTIYSEDDLAAALPSMFGGEGPLFFDIKVNTQRYPMSIRLRDGATIKDRFRHHLLGARAFD</sequence>
<keyword evidence="3" id="KW-0472">Membrane</keyword>
<dbReference type="Proteomes" id="UP000294664">
    <property type="component" value="Unassembled WGS sequence"/>
</dbReference>
<dbReference type="GO" id="GO:0044281">
    <property type="term" value="P:small molecule metabolic process"/>
    <property type="evidence" value="ECO:0007669"/>
    <property type="project" value="UniProtKB-ARBA"/>
</dbReference>
<dbReference type="EMBL" id="SMAI01000001">
    <property type="protein sequence ID" value="TCT07494.1"/>
    <property type="molecule type" value="Genomic_DNA"/>
</dbReference>
<evidence type="ECO:0000256" key="3">
    <source>
        <dbReference type="SAM" id="Phobius"/>
    </source>
</evidence>
<dbReference type="AlphaFoldDB" id="A0A4R3M2R6"/>
<dbReference type="RefSeq" id="WP_132028217.1">
    <property type="nucleotide sequence ID" value="NZ_SMAI01000001.1"/>
</dbReference>
<evidence type="ECO:0000256" key="2">
    <source>
        <dbReference type="ARBA" id="ARBA00023239"/>
    </source>
</evidence>
<evidence type="ECO:0000313" key="5">
    <source>
        <dbReference type="EMBL" id="TCT07494.1"/>
    </source>
</evidence>
<protein>
    <submittedName>
        <fullName evidence="5">Thiamine pyrophosphate-dependent enzyme</fullName>
    </submittedName>
</protein>
<proteinExistence type="predicted"/>
<dbReference type="InterPro" id="IPR051818">
    <property type="entry name" value="TPP_dependent_decarboxylase"/>
</dbReference>
<comment type="caution">
    <text evidence="5">The sequence shown here is derived from an EMBL/GenBank/DDBJ whole genome shotgun (WGS) entry which is preliminary data.</text>
</comment>
<organism evidence="5 6">
    <name type="scientific">Aquabacter spiritensis</name>
    <dbReference type="NCBI Taxonomy" id="933073"/>
    <lineage>
        <taxon>Bacteria</taxon>
        <taxon>Pseudomonadati</taxon>
        <taxon>Pseudomonadota</taxon>
        <taxon>Alphaproteobacteria</taxon>
        <taxon>Hyphomicrobiales</taxon>
        <taxon>Xanthobacteraceae</taxon>
        <taxon>Aquabacter</taxon>
    </lineage>
</organism>
<evidence type="ECO:0000313" key="6">
    <source>
        <dbReference type="Proteomes" id="UP000294664"/>
    </source>
</evidence>
<accession>A0A4R3M2R6</accession>
<keyword evidence="2" id="KW-0456">Lyase</keyword>
<feature type="transmembrane region" description="Helical" evidence="3">
    <location>
        <begin position="47"/>
        <end position="66"/>
    </location>
</feature>
<dbReference type="SUPFAM" id="SSF52518">
    <property type="entry name" value="Thiamin diphosphate-binding fold (THDP-binding)"/>
    <property type="match status" value="1"/>
</dbReference>
<keyword evidence="1" id="KW-0210">Decarboxylase</keyword>
<gene>
    <name evidence="5" type="ORF">EDC64_10111</name>
</gene>
<keyword evidence="3" id="KW-0812">Transmembrane</keyword>
<dbReference type="OrthoDB" id="6843902at2"/>
<dbReference type="PANTHER" id="PTHR42818:SF1">
    <property type="entry name" value="SULFOPYRUVATE DECARBOXYLASE"/>
    <property type="match status" value="1"/>
</dbReference>
<dbReference type="Pfam" id="PF02775">
    <property type="entry name" value="TPP_enzyme_C"/>
    <property type="match status" value="1"/>
</dbReference>
<keyword evidence="3" id="KW-1133">Transmembrane helix</keyword>
<dbReference type="PANTHER" id="PTHR42818">
    <property type="entry name" value="SULFOPYRUVATE DECARBOXYLASE SUBUNIT ALPHA"/>
    <property type="match status" value="1"/>
</dbReference>
<dbReference type="InterPro" id="IPR011766">
    <property type="entry name" value="TPP_enzyme_TPP-bd"/>
</dbReference>
<dbReference type="InterPro" id="IPR029061">
    <property type="entry name" value="THDP-binding"/>
</dbReference>
<dbReference type="GO" id="GO:0016831">
    <property type="term" value="F:carboxy-lyase activity"/>
    <property type="evidence" value="ECO:0007669"/>
    <property type="project" value="UniProtKB-KW"/>
</dbReference>
<dbReference type="GO" id="GO:0030976">
    <property type="term" value="F:thiamine pyrophosphate binding"/>
    <property type="evidence" value="ECO:0007669"/>
    <property type="project" value="InterPro"/>
</dbReference>
<dbReference type="Gene3D" id="3.40.50.970">
    <property type="match status" value="1"/>
</dbReference>
<feature type="domain" description="Thiamine pyrophosphate enzyme TPP-binding" evidence="4">
    <location>
        <begin position="47"/>
        <end position="164"/>
    </location>
</feature>
<reference evidence="5 6" key="1">
    <citation type="submission" date="2019-03" db="EMBL/GenBank/DDBJ databases">
        <title>Genomic Encyclopedia of Type Strains, Phase IV (KMG-IV): sequencing the most valuable type-strain genomes for metagenomic binning, comparative biology and taxonomic classification.</title>
        <authorList>
            <person name="Goeker M."/>
        </authorList>
    </citation>
    <scope>NUCLEOTIDE SEQUENCE [LARGE SCALE GENOMIC DNA]</scope>
    <source>
        <strain evidence="5 6">DSM 9035</strain>
    </source>
</reference>
<evidence type="ECO:0000259" key="4">
    <source>
        <dbReference type="Pfam" id="PF02775"/>
    </source>
</evidence>